<dbReference type="PANTHER" id="PTHR35177">
    <property type="entry name" value="HYDROGENASE MATURATION FACTOR HYBG"/>
    <property type="match status" value="1"/>
</dbReference>
<dbReference type="EMBL" id="CP063362">
    <property type="protein sequence ID" value="QRG07848.1"/>
    <property type="molecule type" value="Genomic_DNA"/>
</dbReference>
<evidence type="ECO:0000313" key="4">
    <source>
        <dbReference type="EMBL" id="QRG07848.1"/>
    </source>
</evidence>
<dbReference type="InterPro" id="IPR001109">
    <property type="entry name" value="Hydrogenase_HupF/HypC"/>
</dbReference>
<comment type="function">
    <text evidence="2">Involved in the maturation of [NiFe] hydrogenases. Involved in the biosynthesis of the Fe(CN)(2)CO cofactor.</text>
</comment>
<dbReference type="RefSeq" id="WP_203194761.1">
    <property type="nucleotide sequence ID" value="NZ_CP063362.1"/>
</dbReference>
<evidence type="ECO:0000313" key="5">
    <source>
        <dbReference type="Proteomes" id="UP000596427"/>
    </source>
</evidence>
<comment type="similarity">
    <text evidence="1">Belongs to the HupF/HypC family.</text>
</comment>
<organism evidence="4 5">
    <name type="scientific">Xanthobacter dioxanivorans</name>
    <dbReference type="NCBI Taxonomy" id="2528964"/>
    <lineage>
        <taxon>Bacteria</taxon>
        <taxon>Pseudomonadati</taxon>
        <taxon>Pseudomonadota</taxon>
        <taxon>Alphaproteobacteria</taxon>
        <taxon>Hyphomicrobiales</taxon>
        <taxon>Xanthobacteraceae</taxon>
        <taxon>Xanthobacter</taxon>
    </lineage>
</organism>
<accession>A0A974PR64</accession>
<dbReference type="PRINTS" id="PR00445">
    <property type="entry name" value="HUPFHYPC"/>
</dbReference>
<dbReference type="KEGG" id="xdi:EZH22_05585"/>
<evidence type="ECO:0000256" key="2">
    <source>
        <dbReference type="ARBA" id="ARBA00053969"/>
    </source>
</evidence>
<dbReference type="InterPro" id="IPR019812">
    <property type="entry name" value="Hydgase_assmbl_chp_CS"/>
</dbReference>
<dbReference type="Proteomes" id="UP000596427">
    <property type="component" value="Chromosome"/>
</dbReference>
<dbReference type="GO" id="GO:1902670">
    <property type="term" value="F:carbon dioxide binding"/>
    <property type="evidence" value="ECO:0007669"/>
    <property type="project" value="TreeGrafter"/>
</dbReference>
<dbReference type="PANTHER" id="PTHR35177:SF2">
    <property type="entry name" value="HYDROGENASE MATURATION FACTOR HYBG"/>
    <property type="match status" value="1"/>
</dbReference>
<evidence type="ECO:0000256" key="1">
    <source>
        <dbReference type="ARBA" id="ARBA00006018"/>
    </source>
</evidence>
<keyword evidence="5" id="KW-1185">Reference proteome</keyword>
<sequence length="100" mass="10252">MCLGIPGQIVAVADADAMLCVVDVSGVRRTVDVVCVAAPGAPLEDLIGAWVLVHVGFAMSRIDEEEAAATLKVLTEIGEAAAEMEALITGSVELHPIPTA</sequence>
<dbReference type="NCBIfam" id="TIGR00074">
    <property type="entry name" value="hypC_hupF"/>
    <property type="match status" value="1"/>
</dbReference>
<dbReference type="FunFam" id="2.30.30.140:FF:000022">
    <property type="entry name" value="Hydrogenase assembly chaperone HybG"/>
    <property type="match status" value="1"/>
</dbReference>
<dbReference type="SUPFAM" id="SSF159127">
    <property type="entry name" value="HupF/HypC-like"/>
    <property type="match status" value="1"/>
</dbReference>
<evidence type="ECO:0000256" key="3">
    <source>
        <dbReference type="ARBA" id="ARBA00071976"/>
    </source>
</evidence>
<dbReference type="GO" id="GO:0051604">
    <property type="term" value="P:protein maturation"/>
    <property type="evidence" value="ECO:0007669"/>
    <property type="project" value="TreeGrafter"/>
</dbReference>
<dbReference type="Gene3D" id="2.30.30.140">
    <property type="match status" value="1"/>
</dbReference>
<dbReference type="Pfam" id="PF01455">
    <property type="entry name" value="HupF_HypC"/>
    <property type="match status" value="1"/>
</dbReference>
<reference evidence="4 5" key="1">
    <citation type="submission" date="2020-10" db="EMBL/GenBank/DDBJ databases">
        <title>Degradation of 1,4-Dioxane by Xanthobacter sp. YN2, via a Novel Group-2 Soluble Di-Iron Monooxygenase.</title>
        <authorList>
            <person name="Ma F."/>
            <person name="Wang Y."/>
            <person name="Yang J."/>
            <person name="Guo H."/>
            <person name="Su D."/>
            <person name="Yu L."/>
        </authorList>
    </citation>
    <scope>NUCLEOTIDE SEQUENCE [LARGE SCALE GENOMIC DNA]</scope>
    <source>
        <strain evidence="4 5">YN2</strain>
    </source>
</reference>
<dbReference type="GO" id="GO:0005506">
    <property type="term" value="F:iron ion binding"/>
    <property type="evidence" value="ECO:0007669"/>
    <property type="project" value="TreeGrafter"/>
</dbReference>
<dbReference type="PROSITE" id="PS01097">
    <property type="entry name" value="HUPF_HYPC"/>
    <property type="match status" value="1"/>
</dbReference>
<protein>
    <recommendedName>
        <fullName evidence="3">Hydrogenase maturation factor HypC</fullName>
    </recommendedName>
</protein>
<proteinExistence type="inferred from homology"/>
<dbReference type="AlphaFoldDB" id="A0A974PR64"/>
<gene>
    <name evidence="4" type="primary">hypC</name>
    <name evidence="4" type="ORF">EZH22_05585</name>
</gene>
<name>A0A974PR64_9HYPH</name>